<feature type="domain" description="Signal transduction histidine kinase internal region" evidence="2">
    <location>
        <begin position="229"/>
        <end position="305"/>
    </location>
</feature>
<accession>A0ABV5EWM8</accession>
<dbReference type="InterPro" id="IPR010559">
    <property type="entry name" value="Sig_transdc_His_kin_internal"/>
</dbReference>
<protein>
    <submittedName>
        <fullName evidence="3">Sensor histidine kinase</fullName>
        <ecNumber evidence="3">2.7.13.3</ecNumber>
    </submittedName>
</protein>
<gene>
    <name evidence="3" type="ORF">ACFFVB_00720</name>
</gene>
<dbReference type="InterPro" id="IPR036890">
    <property type="entry name" value="HATPase_C_sf"/>
</dbReference>
<keyword evidence="1" id="KW-0812">Transmembrane</keyword>
<dbReference type="PANTHER" id="PTHR34220">
    <property type="entry name" value="SENSOR HISTIDINE KINASE YPDA"/>
    <property type="match status" value="1"/>
</dbReference>
<name>A0ABV5EWM8_9FLAO</name>
<dbReference type="SUPFAM" id="SSF55874">
    <property type="entry name" value="ATPase domain of HSP90 chaperone/DNA topoisomerase II/histidine kinase"/>
    <property type="match status" value="1"/>
</dbReference>
<keyword evidence="4" id="KW-1185">Reference proteome</keyword>
<evidence type="ECO:0000256" key="1">
    <source>
        <dbReference type="SAM" id="Phobius"/>
    </source>
</evidence>
<dbReference type="RefSeq" id="WP_382380152.1">
    <property type="nucleotide sequence ID" value="NZ_JBHMEZ010000001.1"/>
</dbReference>
<dbReference type="PANTHER" id="PTHR34220:SF7">
    <property type="entry name" value="SENSOR HISTIDINE KINASE YPDA"/>
    <property type="match status" value="1"/>
</dbReference>
<sequence length="435" mass="50847">MPLITMAQVSILPTELSEYYLGSWINNKNEVVLIVSQDYIVINNELFYYNEILKADKSLNFTCTYNSDIKYINVAEIDETRIVLDEGYKISTLTKAKVTDSKTLPESLIGNWHTLGSTLNIKESELSYFNTVYKIDYAISLDQAHYYLVLYENKEYYFAHNYTNNNEQFINTHFSETVVFKKESFIQKYIYRFISIIIIAFLILSYCLFKWKLALTKKKETTKRKFTEMQLKGIRSQMNPHFIFNALSAIQNLINKGDNEKANHYLTEFAQLMRLTLDKSDKGLVPLDDEISSIKKYLELEKLRFYFEYHIIIDPELDLQLTEIPAMLIQPFVENAIVHGLNEKQGDRQLKMLFNLDVDHLVCTIIDNGIGIEKAQTKKTSHYKREKYGIRLAKDRIDLINESYNTNAKVIITDASEHDTKNTGTYVEIYMPLTY</sequence>
<dbReference type="Pfam" id="PF06580">
    <property type="entry name" value="His_kinase"/>
    <property type="match status" value="1"/>
</dbReference>
<evidence type="ECO:0000313" key="4">
    <source>
        <dbReference type="Proteomes" id="UP001589605"/>
    </source>
</evidence>
<evidence type="ECO:0000259" key="2">
    <source>
        <dbReference type="Pfam" id="PF06580"/>
    </source>
</evidence>
<comment type="caution">
    <text evidence="3">The sequence shown here is derived from an EMBL/GenBank/DDBJ whole genome shotgun (WGS) entry which is preliminary data.</text>
</comment>
<feature type="transmembrane region" description="Helical" evidence="1">
    <location>
        <begin position="189"/>
        <end position="209"/>
    </location>
</feature>
<proteinExistence type="predicted"/>
<evidence type="ECO:0000313" key="3">
    <source>
        <dbReference type="EMBL" id="MFB9051587.1"/>
    </source>
</evidence>
<keyword evidence="3" id="KW-0808">Transferase</keyword>
<dbReference type="Gene3D" id="3.30.565.10">
    <property type="entry name" value="Histidine kinase-like ATPase, C-terminal domain"/>
    <property type="match status" value="1"/>
</dbReference>
<keyword evidence="1" id="KW-0472">Membrane</keyword>
<keyword evidence="1" id="KW-1133">Transmembrane helix</keyword>
<dbReference type="EC" id="2.7.13.3" evidence="3"/>
<dbReference type="Proteomes" id="UP001589605">
    <property type="component" value="Unassembled WGS sequence"/>
</dbReference>
<organism evidence="3 4">
    <name type="scientific">Formosa undariae</name>
    <dbReference type="NCBI Taxonomy" id="1325436"/>
    <lineage>
        <taxon>Bacteria</taxon>
        <taxon>Pseudomonadati</taxon>
        <taxon>Bacteroidota</taxon>
        <taxon>Flavobacteriia</taxon>
        <taxon>Flavobacteriales</taxon>
        <taxon>Flavobacteriaceae</taxon>
        <taxon>Formosa</taxon>
    </lineage>
</organism>
<dbReference type="InterPro" id="IPR050640">
    <property type="entry name" value="Bact_2-comp_sensor_kinase"/>
</dbReference>
<keyword evidence="3" id="KW-0418">Kinase</keyword>
<reference evidence="3 4" key="1">
    <citation type="submission" date="2024-09" db="EMBL/GenBank/DDBJ databases">
        <authorList>
            <person name="Sun Q."/>
            <person name="Mori K."/>
        </authorList>
    </citation>
    <scope>NUCLEOTIDE SEQUENCE [LARGE SCALE GENOMIC DNA]</scope>
    <source>
        <strain evidence="3 4">CECT 8286</strain>
    </source>
</reference>
<dbReference type="GO" id="GO:0004673">
    <property type="term" value="F:protein histidine kinase activity"/>
    <property type="evidence" value="ECO:0007669"/>
    <property type="project" value="UniProtKB-EC"/>
</dbReference>
<dbReference type="EMBL" id="JBHMEZ010000001">
    <property type="protein sequence ID" value="MFB9051587.1"/>
    <property type="molecule type" value="Genomic_DNA"/>
</dbReference>